<name>A0A8J5R6J4_ZIZPA</name>
<dbReference type="AlphaFoldDB" id="A0A8J5R6J4"/>
<reference evidence="1" key="2">
    <citation type="submission" date="2021-02" db="EMBL/GenBank/DDBJ databases">
        <authorList>
            <person name="Kimball J.A."/>
            <person name="Haas M.W."/>
            <person name="Macchietto M."/>
            <person name="Kono T."/>
            <person name="Duquette J."/>
            <person name="Shao M."/>
        </authorList>
    </citation>
    <scope>NUCLEOTIDE SEQUENCE</scope>
    <source>
        <tissue evidence="1">Fresh leaf tissue</tissue>
    </source>
</reference>
<proteinExistence type="predicted"/>
<protein>
    <submittedName>
        <fullName evidence="1">Uncharacterized protein</fullName>
    </submittedName>
</protein>
<gene>
    <name evidence="1" type="ORF">GUJ93_ZPchr1604g2695</name>
</gene>
<comment type="caution">
    <text evidence="1">The sequence shown here is derived from an EMBL/GenBank/DDBJ whole genome shotgun (WGS) entry which is preliminary data.</text>
</comment>
<feature type="non-terminal residue" evidence="1">
    <location>
        <position position="1"/>
    </location>
</feature>
<evidence type="ECO:0000313" key="2">
    <source>
        <dbReference type="Proteomes" id="UP000729402"/>
    </source>
</evidence>
<sequence length="115" mass="13036">MQPRDLRLLQRVGPAHAAAAPVPIQFPPACMRHVFACPRVRRAFIQHPPLLATRDPLDHCLLHCRVRNCPHPFGLHSFRAVPRWSATGDDHQYYPRGYRRCSLNGLPSFASPLNA</sequence>
<dbReference type="EMBL" id="JAAALK010001682">
    <property type="protein sequence ID" value="KAG8040795.1"/>
    <property type="molecule type" value="Genomic_DNA"/>
</dbReference>
<dbReference type="Proteomes" id="UP000729402">
    <property type="component" value="Unassembled WGS sequence"/>
</dbReference>
<reference evidence="1" key="1">
    <citation type="journal article" date="2021" name="bioRxiv">
        <title>Whole Genome Assembly and Annotation of Northern Wild Rice, Zizania palustris L., Supports a Whole Genome Duplication in the Zizania Genus.</title>
        <authorList>
            <person name="Haas M."/>
            <person name="Kono T."/>
            <person name="Macchietto M."/>
            <person name="Millas R."/>
            <person name="McGilp L."/>
            <person name="Shao M."/>
            <person name="Duquette J."/>
            <person name="Hirsch C.N."/>
            <person name="Kimball J."/>
        </authorList>
    </citation>
    <scope>NUCLEOTIDE SEQUENCE</scope>
    <source>
        <tissue evidence="1">Fresh leaf tissue</tissue>
    </source>
</reference>
<organism evidence="1 2">
    <name type="scientific">Zizania palustris</name>
    <name type="common">Northern wild rice</name>
    <dbReference type="NCBI Taxonomy" id="103762"/>
    <lineage>
        <taxon>Eukaryota</taxon>
        <taxon>Viridiplantae</taxon>
        <taxon>Streptophyta</taxon>
        <taxon>Embryophyta</taxon>
        <taxon>Tracheophyta</taxon>
        <taxon>Spermatophyta</taxon>
        <taxon>Magnoliopsida</taxon>
        <taxon>Liliopsida</taxon>
        <taxon>Poales</taxon>
        <taxon>Poaceae</taxon>
        <taxon>BOP clade</taxon>
        <taxon>Oryzoideae</taxon>
        <taxon>Oryzeae</taxon>
        <taxon>Zizaniinae</taxon>
        <taxon>Zizania</taxon>
    </lineage>
</organism>
<keyword evidence="2" id="KW-1185">Reference proteome</keyword>
<evidence type="ECO:0000313" key="1">
    <source>
        <dbReference type="EMBL" id="KAG8040795.1"/>
    </source>
</evidence>
<accession>A0A8J5R6J4</accession>